<evidence type="ECO:0000256" key="7">
    <source>
        <dbReference type="ARBA" id="ARBA00022801"/>
    </source>
</evidence>
<evidence type="ECO:0000313" key="14">
    <source>
        <dbReference type="Proteomes" id="UP001595279"/>
    </source>
</evidence>
<dbReference type="InterPro" id="IPR038371">
    <property type="entry name" value="Cu_polyphenol_OxRdtase_sf"/>
</dbReference>
<evidence type="ECO:0000256" key="4">
    <source>
        <dbReference type="ARBA" id="ARBA00007353"/>
    </source>
</evidence>
<comment type="caution">
    <text evidence="13">The sequence shown here is derived from an EMBL/GenBank/DDBJ whole genome shotgun (WGS) entry which is preliminary data.</text>
</comment>
<dbReference type="CDD" id="cd16833">
    <property type="entry name" value="YfiH"/>
    <property type="match status" value="1"/>
</dbReference>
<protein>
    <recommendedName>
        <fullName evidence="12">Purine nucleoside phosphorylase</fullName>
    </recommendedName>
</protein>
<reference evidence="14" key="1">
    <citation type="journal article" date="2019" name="Int. J. Syst. Evol. Microbiol.">
        <title>The Global Catalogue of Microorganisms (GCM) 10K type strain sequencing project: providing services to taxonomists for standard genome sequencing and annotation.</title>
        <authorList>
            <consortium name="The Broad Institute Genomics Platform"/>
            <consortium name="The Broad Institute Genome Sequencing Center for Infectious Disease"/>
            <person name="Wu L."/>
            <person name="Ma J."/>
        </authorList>
    </citation>
    <scope>NUCLEOTIDE SEQUENCE [LARGE SCALE GENOMIC DNA]</scope>
    <source>
        <strain evidence="14">KCTC 13128</strain>
    </source>
</reference>
<gene>
    <name evidence="13" type="primary">pgeF</name>
    <name evidence="13" type="ORF">ACFOGI_08295</name>
</gene>
<evidence type="ECO:0000256" key="8">
    <source>
        <dbReference type="ARBA" id="ARBA00022833"/>
    </source>
</evidence>
<dbReference type="InterPro" id="IPR003730">
    <property type="entry name" value="Cu_polyphenol_OxRdtase"/>
</dbReference>
<evidence type="ECO:0000256" key="1">
    <source>
        <dbReference type="ARBA" id="ARBA00000553"/>
    </source>
</evidence>
<evidence type="ECO:0000256" key="12">
    <source>
        <dbReference type="RuleBase" id="RU361274"/>
    </source>
</evidence>
<evidence type="ECO:0000256" key="3">
    <source>
        <dbReference type="ARBA" id="ARBA00003215"/>
    </source>
</evidence>
<comment type="catalytic activity">
    <reaction evidence="10">
        <text>adenosine + phosphate = alpha-D-ribose 1-phosphate + adenine</text>
        <dbReference type="Rhea" id="RHEA:27642"/>
        <dbReference type="ChEBI" id="CHEBI:16335"/>
        <dbReference type="ChEBI" id="CHEBI:16708"/>
        <dbReference type="ChEBI" id="CHEBI:43474"/>
        <dbReference type="ChEBI" id="CHEBI:57720"/>
        <dbReference type="EC" id="2.4.2.1"/>
    </reaction>
    <physiologicalReaction direction="left-to-right" evidence="10">
        <dbReference type="Rhea" id="RHEA:27643"/>
    </physiologicalReaction>
</comment>
<comment type="catalytic activity">
    <reaction evidence="11">
        <text>S-methyl-5'-thioadenosine + phosphate = 5-(methylsulfanyl)-alpha-D-ribose 1-phosphate + adenine</text>
        <dbReference type="Rhea" id="RHEA:11852"/>
        <dbReference type="ChEBI" id="CHEBI:16708"/>
        <dbReference type="ChEBI" id="CHEBI:17509"/>
        <dbReference type="ChEBI" id="CHEBI:43474"/>
        <dbReference type="ChEBI" id="CHEBI:58533"/>
        <dbReference type="EC" id="2.4.2.28"/>
    </reaction>
    <physiologicalReaction direction="left-to-right" evidence="11">
        <dbReference type="Rhea" id="RHEA:11853"/>
    </physiologicalReaction>
</comment>
<dbReference type="Proteomes" id="UP001595279">
    <property type="component" value="Unassembled WGS sequence"/>
</dbReference>
<sequence length="269" mass="30243">MQEPFINQDGFHLQIEKWQQIHPGLRAGISTRLHGSSKPPFHSLNMGLHVNDDVNDVITNRRQLAEHLKIPLEHWVVGEQVHQTKVKSVTAEDKGRGALSQQMAVPGTDGLITSEEGLLCAAVFADCVPLFFFDPTTGFVGVAHAGWKGTVQRIAEKMVEAFQKLGSDPSNLLAVIGPCISQENYEVDEHVVRYLTSDEKETAVYEKGINQYFLDLKQLNAEILLQAGLVRNNIDITKYCTYEHKELFFSHRRDQGRTGRMLGYIGYQP</sequence>
<dbReference type="SUPFAM" id="SSF64438">
    <property type="entry name" value="CNF1/YfiH-like putative cysteine hydrolases"/>
    <property type="match status" value="1"/>
</dbReference>
<keyword evidence="7" id="KW-0378">Hydrolase</keyword>
<dbReference type="NCBIfam" id="TIGR00726">
    <property type="entry name" value="peptidoglycan editing factor PgeF"/>
    <property type="match status" value="1"/>
</dbReference>
<evidence type="ECO:0000256" key="6">
    <source>
        <dbReference type="ARBA" id="ARBA00022723"/>
    </source>
</evidence>
<evidence type="ECO:0000256" key="9">
    <source>
        <dbReference type="ARBA" id="ARBA00047989"/>
    </source>
</evidence>
<dbReference type="Gene3D" id="3.60.140.10">
    <property type="entry name" value="CNF1/YfiH-like putative cysteine hydrolases"/>
    <property type="match status" value="1"/>
</dbReference>
<dbReference type="PANTHER" id="PTHR30616">
    <property type="entry name" value="UNCHARACTERIZED PROTEIN YFIH"/>
    <property type="match status" value="1"/>
</dbReference>
<evidence type="ECO:0000256" key="10">
    <source>
        <dbReference type="ARBA" id="ARBA00048968"/>
    </source>
</evidence>
<proteinExistence type="inferred from homology"/>
<comment type="catalytic activity">
    <reaction evidence="9">
        <text>adenosine + H2O + H(+) = inosine + NH4(+)</text>
        <dbReference type="Rhea" id="RHEA:24408"/>
        <dbReference type="ChEBI" id="CHEBI:15377"/>
        <dbReference type="ChEBI" id="CHEBI:15378"/>
        <dbReference type="ChEBI" id="CHEBI:16335"/>
        <dbReference type="ChEBI" id="CHEBI:17596"/>
        <dbReference type="ChEBI" id="CHEBI:28938"/>
        <dbReference type="EC" id="3.5.4.4"/>
    </reaction>
    <physiologicalReaction direction="left-to-right" evidence="9">
        <dbReference type="Rhea" id="RHEA:24409"/>
    </physiologicalReaction>
</comment>
<dbReference type="Pfam" id="PF02578">
    <property type="entry name" value="Cu-oxidase_4"/>
    <property type="match status" value="1"/>
</dbReference>
<keyword evidence="5" id="KW-0808">Transferase</keyword>
<keyword evidence="6" id="KW-0479">Metal-binding</keyword>
<dbReference type="PANTHER" id="PTHR30616:SF2">
    <property type="entry name" value="PURINE NUCLEOSIDE PHOSPHORYLASE LACC1"/>
    <property type="match status" value="1"/>
</dbReference>
<dbReference type="EMBL" id="JBHRSA010000034">
    <property type="protein sequence ID" value="MFC3040253.1"/>
    <property type="molecule type" value="Genomic_DNA"/>
</dbReference>
<comment type="cofactor">
    <cofactor evidence="2">
        <name>Zn(2+)</name>
        <dbReference type="ChEBI" id="CHEBI:29105"/>
    </cofactor>
</comment>
<dbReference type="InterPro" id="IPR011324">
    <property type="entry name" value="Cytotoxic_necrot_fac-like_cat"/>
</dbReference>
<name>A0ABV7CVB2_9BACI</name>
<evidence type="ECO:0000313" key="13">
    <source>
        <dbReference type="EMBL" id="MFC3040253.1"/>
    </source>
</evidence>
<accession>A0ABV7CVB2</accession>
<evidence type="ECO:0000256" key="11">
    <source>
        <dbReference type="ARBA" id="ARBA00049893"/>
    </source>
</evidence>
<organism evidence="13 14">
    <name type="scientific">Virgibacillus xinjiangensis</name>
    <dbReference type="NCBI Taxonomy" id="393090"/>
    <lineage>
        <taxon>Bacteria</taxon>
        <taxon>Bacillati</taxon>
        <taxon>Bacillota</taxon>
        <taxon>Bacilli</taxon>
        <taxon>Bacillales</taxon>
        <taxon>Bacillaceae</taxon>
        <taxon>Virgibacillus</taxon>
    </lineage>
</organism>
<comment type="catalytic activity">
    <reaction evidence="1">
        <text>inosine + phosphate = alpha-D-ribose 1-phosphate + hypoxanthine</text>
        <dbReference type="Rhea" id="RHEA:27646"/>
        <dbReference type="ChEBI" id="CHEBI:17368"/>
        <dbReference type="ChEBI" id="CHEBI:17596"/>
        <dbReference type="ChEBI" id="CHEBI:43474"/>
        <dbReference type="ChEBI" id="CHEBI:57720"/>
        <dbReference type="EC" id="2.4.2.1"/>
    </reaction>
    <physiologicalReaction direction="left-to-right" evidence="1">
        <dbReference type="Rhea" id="RHEA:27647"/>
    </physiologicalReaction>
</comment>
<keyword evidence="8" id="KW-0862">Zinc</keyword>
<comment type="function">
    <text evidence="3">Purine nucleoside enzyme that catalyzes the phosphorolysis of adenosine and inosine nucleosides, yielding D-ribose 1-phosphate and the respective free bases, adenine and hypoxanthine. Also catalyzes the phosphorolysis of S-methyl-5'-thioadenosine into adenine and S-methyl-5-thio-alpha-D-ribose 1-phosphate. Also has adenosine deaminase activity.</text>
</comment>
<evidence type="ECO:0000256" key="5">
    <source>
        <dbReference type="ARBA" id="ARBA00022679"/>
    </source>
</evidence>
<keyword evidence="14" id="KW-1185">Reference proteome</keyword>
<comment type="similarity">
    <text evidence="4 12">Belongs to the purine nucleoside phosphorylase YfiH/LACC1 family.</text>
</comment>
<evidence type="ECO:0000256" key="2">
    <source>
        <dbReference type="ARBA" id="ARBA00001947"/>
    </source>
</evidence>
<dbReference type="RefSeq" id="WP_390271290.1">
    <property type="nucleotide sequence ID" value="NZ_JBHRSA010000034.1"/>
</dbReference>